<dbReference type="EMBL" id="FZNQ01000038">
    <property type="protein sequence ID" value="SNR68799.1"/>
    <property type="molecule type" value="Genomic_DNA"/>
</dbReference>
<keyword evidence="3 5" id="KW-0238">DNA-binding</keyword>
<proteinExistence type="inferred from homology"/>
<dbReference type="RefSeq" id="WP_089386036.1">
    <property type="nucleotide sequence ID" value="NZ_FZNQ01000038.1"/>
</dbReference>
<sequence length="181" mass="19944">MVELVNVVGSGSFDREFDLSVVAEDLGSLAEFDEEKYPGMYVRLSEDSPLATIYRTGKFIVTGADSIDELYDVREELVDVLTGPGIILEDDLEWFSVQNLVCTTVLSSDLKLNALAIGLGLEQTEYEPEQFPGLIYRNPDFECVALIFSTGKAVITGSSDLEEAEAVASFLEEKLSRLQLN</sequence>
<dbReference type="Proteomes" id="UP000198397">
    <property type="component" value="Unassembled WGS sequence"/>
</dbReference>
<evidence type="ECO:0000256" key="4">
    <source>
        <dbReference type="ARBA" id="ARBA00023163"/>
    </source>
</evidence>
<dbReference type="AlphaFoldDB" id="A0A238YEL3"/>
<evidence type="ECO:0000256" key="2">
    <source>
        <dbReference type="ARBA" id="ARBA00022737"/>
    </source>
</evidence>
<evidence type="ECO:0000256" key="3">
    <source>
        <dbReference type="ARBA" id="ARBA00023125"/>
    </source>
</evidence>
<accession>A0A238YEL3</accession>
<keyword evidence="5" id="KW-0805">Transcription regulation</keyword>
<keyword evidence="2 5" id="KW-0677">Repeat</keyword>
<evidence type="ECO:0000256" key="5">
    <source>
        <dbReference type="HAMAP-Rule" id="MF_00408"/>
    </source>
</evidence>
<protein>
    <recommendedName>
        <fullName evidence="5">TATA-box-binding protein</fullName>
    </recommendedName>
    <alternativeName>
        <fullName evidence="5">Box A-binding protein</fullName>
        <shortName evidence="5">BAP</shortName>
    </alternativeName>
    <alternativeName>
        <fullName evidence="5">TATA sequence-binding protein</fullName>
        <shortName evidence="5">TBP</shortName>
    </alternativeName>
    <alternativeName>
        <fullName evidence="5">TATA-box factor</fullName>
    </alternativeName>
</protein>
<dbReference type="SUPFAM" id="SSF55945">
    <property type="entry name" value="TATA-box binding protein-like"/>
    <property type="match status" value="2"/>
</dbReference>
<dbReference type="InterPro" id="IPR000814">
    <property type="entry name" value="TBP"/>
</dbReference>
<dbReference type="OrthoDB" id="350539at2157"/>
<dbReference type="GO" id="GO:0006352">
    <property type="term" value="P:DNA-templated transcription initiation"/>
    <property type="evidence" value="ECO:0007669"/>
    <property type="project" value="InterPro"/>
</dbReference>
<dbReference type="HAMAP" id="MF_00408">
    <property type="entry name" value="TATA_bind_prot_arch"/>
    <property type="match status" value="1"/>
</dbReference>
<dbReference type="PANTHER" id="PTHR10126">
    <property type="entry name" value="TATA-BOX BINDING PROTEIN"/>
    <property type="match status" value="1"/>
</dbReference>
<keyword evidence="7" id="KW-1185">Reference proteome</keyword>
<evidence type="ECO:0000313" key="7">
    <source>
        <dbReference type="Proteomes" id="UP000198397"/>
    </source>
</evidence>
<organism evidence="6 7">
    <name type="scientific">Halorubrum vacuolatum</name>
    <name type="common">Natronobacterium vacuolatum</name>
    <dbReference type="NCBI Taxonomy" id="63740"/>
    <lineage>
        <taxon>Archaea</taxon>
        <taxon>Methanobacteriati</taxon>
        <taxon>Methanobacteriota</taxon>
        <taxon>Stenosarchaea group</taxon>
        <taxon>Halobacteria</taxon>
        <taxon>Halobacteriales</taxon>
        <taxon>Haloferacaceae</taxon>
        <taxon>Halorubrum</taxon>
    </lineage>
</organism>
<dbReference type="PRINTS" id="PR00686">
    <property type="entry name" value="TIFACTORIID"/>
</dbReference>
<dbReference type="NCBIfam" id="NF001593">
    <property type="entry name" value="PRK00394.1-2"/>
    <property type="match status" value="1"/>
</dbReference>
<comment type="similarity">
    <text evidence="1 5">Belongs to the TBP family.</text>
</comment>
<evidence type="ECO:0000313" key="6">
    <source>
        <dbReference type="EMBL" id="SNR68799.1"/>
    </source>
</evidence>
<evidence type="ECO:0000256" key="1">
    <source>
        <dbReference type="ARBA" id="ARBA00005560"/>
    </source>
</evidence>
<keyword evidence="4 5" id="KW-0804">Transcription</keyword>
<dbReference type="Gene3D" id="3.30.310.10">
    <property type="entry name" value="TATA-Binding Protein"/>
    <property type="match status" value="2"/>
</dbReference>
<dbReference type="GO" id="GO:0003700">
    <property type="term" value="F:DNA-binding transcription factor activity"/>
    <property type="evidence" value="ECO:0007669"/>
    <property type="project" value="UniProtKB-UniRule"/>
</dbReference>
<dbReference type="GO" id="GO:0003677">
    <property type="term" value="F:DNA binding"/>
    <property type="evidence" value="ECO:0007669"/>
    <property type="project" value="UniProtKB-KW"/>
</dbReference>
<gene>
    <name evidence="5" type="primary">tbp</name>
    <name evidence="6" type="ORF">SAMN06264855_1382</name>
</gene>
<reference evidence="6 7" key="1">
    <citation type="submission" date="2017-06" db="EMBL/GenBank/DDBJ databases">
        <authorList>
            <person name="Kim H.J."/>
            <person name="Triplett B.A."/>
        </authorList>
    </citation>
    <scope>NUCLEOTIDE SEQUENCE [LARGE SCALE GENOMIC DNA]</scope>
    <source>
        <strain evidence="6 7">DSM 8800</strain>
    </source>
</reference>
<dbReference type="Pfam" id="PF00352">
    <property type="entry name" value="TBP"/>
    <property type="match status" value="2"/>
</dbReference>
<comment type="function">
    <text evidence="5">General factor that plays a role in the activation of archaeal genes transcribed by RNA polymerase. Binds specifically to the TATA box promoter element which lies close to the position of transcription initiation.</text>
</comment>
<dbReference type="InterPro" id="IPR012295">
    <property type="entry name" value="TBP_dom_sf"/>
</dbReference>
<comment type="caution">
    <text evidence="5">Lacks conserved residue(s) required for the propagation of feature annotation.</text>
</comment>
<name>A0A238YEL3_HALVU</name>